<dbReference type="PANTHER" id="PTHR14150">
    <property type="entry name" value="U3 SMALL NUCLEOLAR RNA-ASSOCIATED PROTEIN 14"/>
    <property type="match status" value="1"/>
</dbReference>
<feature type="compositionally biased region" description="Basic and acidic residues" evidence="5">
    <location>
        <begin position="630"/>
        <end position="648"/>
    </location>
</feature>
<feature type="compositionally biased region" description="Acidic residues" evidence="5">
    <location>
        <begin position="584"/>
        <end position="601"/>
    </location>
</feature>
<feature type="region of interest" description="Disordered" evidence="5">
    <location>
        <begin position="1"/>
        <end position="261"/>
    </location>
</feature>
<sequence>MPRQAHGRPLLASGPTKTQKRKPAKGRGLNALETAEREFPQQVKIRQHRLGEAEDDNDASNTRADADGRSSKRQKVDHSPDKQDEEDGGSDPDGNPWHVGVEDDEDSDIDSDDAFGESDEERFADFTFRGSSKQEDKPQKPRAKQLSAKKLDLEEDEVKDEDGDSVSEDDGEEASDEDDFGDDAIDLATAWDMDDEEQREEREKAARKKIAQRQTLNGLPDGSDEPVESLADDESEDDIDQEDDAFGGFDISEDEQDEETTARLRSFVDGLTPAEQTLVKSAPQRINRNLPDKPSAFALPSAPISAADLMQYIKDPTQRQSLKILQQAEKEDGTSYKGGIPGKLAAPLAKRQQDRLDRAAAYDQTKQTLERWVDTVKNNRRAEHVSFPLVDHTKASASGVKALRPVSAGAPQSELESKIKEIMQESGFSMQNGQDIEDEEQKYEELKEKQIPLEEVQARRRELRMQRELMFREEIRAKRIKKIKSKAYRRVHRKEKDKFAVHEHERLAAAGLLNSDEERERNDRKRAEERMGARHKESRWAKAAKASGQTTWNEDAKIGVSEMARRDEELRKRVEGKNIHGSDESDGDSESESELDSEAEDADQRWNQKLDSLQSTEQPAGKSKLADMAFMKKAEAERQTANDEELKQLRRAMNGGENLSESESDNEDKPVRQSFGKQTTKKTATAPPPVNRLDFEEKLSDEEDNQEETESMMPQLQSKQPSLGLQPASKAKPPTSTHQAKSTNNLSAATTKTSKSQRNTTQKSSRPQTTQQSTLDDYTSPSESEGGHPDGLDDKDRLALDIFAGDDEEDLRTQFIKEKKQTIKEEGDQVIDNTLPGWGSWTGVGISKKAQNKAKGRFVTTIKGIAPETRKDAKLDRVIVNERRVKKNGKYLAQELPHPFESRSQYERSLRLPMGPEWSTRNHFQDAIKPRVLLKQGQVIKPMAKPVA</sequence>
<evidence type="ECO:0000256" key="1">
    <source>
        <dbReference type="ARBA" id="ARBA00004604"/>
    </source>
</evidence>
<comment type="caution">
    <text evidence="6">The sequence shown here is derived from an EMBL/GenBank/DDBJ whole genome shotgun (WGS) entry which is preliminary data.</text>
</comment>
<feature type="compositionally biased region" description="Polar residues" evidence="5">
    <location>
        <begin position="734"/>
        <end position="783"/>
    </location>
</feature>
<feature type="compositionally biased region" description="Acidic residues" evidence="5">
    <location>
        <begin position="153"/>
        <end position="185"/>
    </location>
</feature>
<evidence type="ECO:0000313" key="6">
    <source>
        <dbReference type="EMBL" id="KAK5086636.1"/>
    </source>
</evidence>
<evidence type="ECO:0000256" key="3">
    <source>
        <dbReference type="ARBA" id="ARBA00023242"/>
    </source>
</evidence>
<evidence type="ECO:0000313" key="7">
    <source>
        <dbReference type="Proteomes" id="UP001309876"/>
    </source>
</evidence>
<evidence type="ECO:0000256" key="5">
    <source>
        <dbReference type="SAM" id="MobiDB-lite"/>
    </source>
</evidence>
<gene>
    <name evidence="6" type="ORF">LTR05_003804</name>
</gene>
<keyword evidence="2" id="KW-0597">Phosphoprotein</keyword>
<feature type="compositionally biased region" description="Basic and acidic residues" evidence="5">
    <location>
        <begin position="785"/>
        <end position="798"/>
    </location>
</feature>
<reference evidence="6 7" key="1">
    <citation type="submission" date="2023-08" db="EMBL/GenBank/DDBJ databases">
        <title>Black Yeasts Isolated from many extreme environments.</title>
        <authorList>
            <person name="Coleine C."/>
            <person name="Stajich J.E."/>
            <person name="Selbmann L."/>
        </authorList>
    </citation>
    <scope>NUCLEOTIDE SEQUENCE [LARGE SCALE GENOMIC DNA]</scope>
    <source>
        <strain evidence="6 7">CCFEE 5910</strain>
    </source>
</reference>
<feature type="compositionally biased region" description="Polar residues" evidence="5">
    <location>
        <begin position="609"/>
        <end position="618"/>
    </location>
</feature>
<feature type="compositionally biased region" description="Acidic residues" evidence="5">
    <location>
        <begin position="699"/>
        <end position="710"/>
    </location>
</feature>
<keyword evidence="3" id="KW-0539">Nucleus</keyword>
<dbReference type="InterPro" id="IPR006709">
    <property type="entry name" value="SSU_processome_Utp14"/>
</dbReference>
<evidence type="ECO:0000256" key="4">
    <source>
        <dbReference type="SAM" id="Coils"/>
    </source>
</evidence>
<keyword evidence="4" id="KW-0175">Coiled coil</keyword>
<proteinExistence type="predicted"/>
<feature type="compositionally biased region" description="Basic and acidic residues" evidence="5">
    <location>
        <begin position="563"/>
        <end position="583"/>
    </location>
</feature>
<feature type="region of interest" description="Disordered" evidence="5">
    <location>
        <begin position="511"/>
        <end position="798"/>
    </location>
</feature>
<dbReference type="GO" id="GO:0032040">
    <property type="term" value="C:small-subunit processome"/>
    <property type="evidence" value="ECO:0007669"/>
    <property type="project" value="InterPro"/>
</dbReference>
<dbReference type="AlphaFoldDB" id="A0AAN7T0K1"/>
<feature type="compositionally biased region" description="Acidic residues" evidence="5">
    <location>
        <begin position="222"/>
        <end position="259"/>
    </location>
</feature>
<feature type="compositionally biased region" description="Acidic residues" evidence="5">
    <location>
        <begin position="102"/>
        <end position="122"/>
    </location>
</feature>
<accession>A0AAN7T0K1</accession>
<name>A0AAN7T0K1_9EURO</name>
<feature type="compositionally biased region" description="Polar residues" evidence="5">
    <location>
        <begin position="712"/>
        <end position="723"/>
    </location>
</feature>
<keyword evidence="7" id="KW-1185">Reference proteome</keyword>
<dbReference type="PANTHER" id="PTHR14150:SF12">
    <property type="entry name" value="U3 SMALL NUCLEOLAR RNA-ASSOCIATED PROTEIN 14 HOMOLOG A"/>
    <property type="match status" value="1"/>
</dbReference>
<dbReference type="Proteomes" id="UP001309876">
    <property type="component" value="Unassembled WGS sequence"/>
</dbReference>
<dbReference type="EMBL" id="JAVRRJ010000003">
    <property type="protein sequence ID" value="KAK5086636.1"/>
    <property type="molecule type" value="Genomic_DNA"/>
</dbReference>
<organism evidence="6 7">
    <name type="scientific">Lithohypha guttulata</name>
    <dbReference type="NCBI Taxonomy" id="1690604"/>
    <lineage>
        <taxon>Eukaryota</taxon>
        <taxon>Fungi</taxon>
        <taxon>Dikarya</taxon>
        <taxon>Ascomycota</taxon>
        <taxon>Pezizomycotina</taxon>
        <taxon>Eurotiomycetes</taxon>
        <taxon>Chaetothyriomycetidae</taxon>
        <taxon>Chaetothyriales</taxon>
        <taxon>Trichomeriaceae</taxon>
        <taxon>Lithohypha</taxon>
    </lineage>
</organism>
<feature type="compositionally biased region" description="Basic and acidic residues" evidence="5">
    <location>
        <begin position="64"/>
        <end position="82"/>
    </location>
</feature>
<dbReference type="GO" id="GO:0006364">
    <property type="term" value="P:rRNA processing"/>
    <property type="evidence" value="ECO:0007669"/>
    <property type="project" value="InterPro"/>
</dbReference>
<feature type="coiled-coil region" evidence="4">
    <location>
        <begin position="429"/>
        <end position="473"/>
    </location>
</feature>
<comment type="subcellular location">
    <subcellularLocation>
        <location evidence="1">Nucleus</location>
        <location evidence="1">Nucleolus</location>
    </subcellularLocation>
</comment>
<feature type="compositionally biased region" description="Basic and acidic residues" evidence="5">
    <location>
        <begin position="516"/>
        <end position="540"/>
    </location>
</feature>
<evidence type="ECO:0000256" key="2">
    <source>
        <dbReference type="ARBA" id="ARBA00022553"/>
    </source>
</evidence>
<protein>
    <submittedName>
        <fullName evidence="6">Uncharacterized protein</fullName>
    </submittedName>
</protein>
<dbReference type="Pfam" id="PF04615">
    <property type="entry name" value="Utp14"/>
    <property type="match status" value="1"/>
</dbReference>